<protein>
    <submittedName>
        <fullName evidence="1">Uncharacterized protein</fullName>
    </submittedName>
</protein>
<sequence length="51" mass="5882">MTPTTDKHEKPKCRANKNKLHSDSCKNCVGKEFGHSYGLVCKLDDEWIYPK</sequence>
<proteinExistence type="predicted"/>
<gene>
    <name evidence="1" type="ORF">LCGC14_1315910</name>
</gene>
<dbReference type="AlphaFoldDB" id="A0A0F9KLI6"/>
<accession>A0A0F9KLI6</accession>
<evidence type="ECO:0000313" key="1">
    <source>
        <dbReference type="EMBL" id="KKM82793.1"/>
    </source>
</evidence>
<dbReference type="EMBL" id="LAZR01007807">
    <property type="protein sequence ID" value="KKM82793.1"/>
    <property type="molecule type" value="Genomic_DNA"/>
</dbReference>
<organism evidence="1">
    <name type="scientific">marine sediment metagenome</name>
    <dbReference type="NCBI Taxonomy" id="412755"/>
    <lineage>
        <taxon>unclassified sequences</taxon>
        <taxon>metagenomes</taxon>
        <taxon>ecological metagenomes</taxon>
    </lineage>
</organism>
<reference evidence="1" key="1">
    <citation type="journal article" date="2015" name="Nature">
        <title>Complex archaea that bridge the gap between prokaryotes and eukaryotes.</title>
        <authorList>
            <person name="Spang A."/>
            <person name="Saw J.H."/>
            <person name="Jorgensen S.L."/>
            <person name="Zaremba-Niedzwiedzka K."/>
            <person name="Martijn J."/>
            <person name="Lind A.E."/>
            <person name="van Eijk R."/>
            <person name="Schleper C."/>
            <person name="Guy L."/>
            <person name="Ettema T.J."/>
        </authorList>
    </citation>
    <scope>NUCLEOTIDE SEQUENCE</scope>
</reference>
<comment type="caution">
    <text evidence="1">The sequence shown here is derived from an EMBL/GenBank/DDBJ whole genome shotgun (WGS) entry which is preliminary data.</text>
</comment>
<name>A0A0F9KLI6_9ZZZZ</name>